<name>S7Q172_MYOBR</name>
<dbReference type="InterPro" id="IPR000196">
    <property type="entry name" value="Ribosomal_eL19_dom"/>
</dbReference>
<reference evidence="2 3" key="1">
    <citation type="journal article" date="2013" name="Nat. Commun.">
        <title>Genome analysis reveals insights into physiology and longevity of the Brandt's bat Myotis brandtii.</title>
        <authorList>
            <person name="Seim I."/>
            <person name="Fang X."/>
            <person name="Xiong Z."/>
            <person name="Lobanov A.V."/>
            <person name="Huang Z."/>
            <person name="Ma S."/>
            <person name="Feng Y."/>
            <person name="Turanov A.A."/>
            <person name="Zhu Y."/>
            <person name="Lenz T.L."/>
            <person name="Gerashchenko M.V."/>
            <person name="Fan D."/>
            <person name="Hee Yim S."/>
            <person name="Yao X."/>
            <person name="Jordan D."/>
            <person name="Xiong Y."/>
            <person name="Ma Y."/>
            <person name="Lyapunov A.N."/>
            <person name="Chen G."/>
            <person name="Kulakova O.I."/>
            <person name="Sun Y."/>
            <person name="Lee S.G."/>
            <person name="Bronson R.T."/>
            <person name="Moskalev A.A."/>
            <person name="Sunyaev S.R."/>
            <person name="Zhang G."/>
            <person name="Krogh A."/>
            <person name="Wang J."/>
            <person name="Gladyshev V.N."/>
        </authorList>
    </citation>
    <scope>NUCLEOTIDE SEQUENCE [LARGE SCALE GENOMIC DNA]</scope>
</reference>
<dbReference type="AlphaFoldDB" id="S7Q172"/>
<dbReference type="EMBL" id="KE163986">
    <property type="protein sequence ID" value="EPQ14562.1"/>
    <property type="molecule type" value="Genomic_DNA"/>
</dbReference>
<feature type="domain" description="Large ribosomal subunit protein eL19" evidence="1">
    <location>
        <begin position="1"/>
        <end position="71"/>
    </location>
</feature>
<dbReference type="Gene3D" id="1.10.1200.240">
    <property type="match status" value="1"/>
</dbReference>
<dbReference type="GO" id="GO:0022625">
    <property type="term" value="C:cytosolic large ribosomal subunit"/>
    <property type="evidence" value="ECO:0007669"/>
    <property type="project" value="InterPro"/>
</dbReference>
<accession>S7Q172</accession>
<dbReference type="Pfam" id="PF25476">
    <property type="entry name" value="Ribosomal_L19e_C"/>
    <property type="match status" value="1"/>
</dbReference>
<dbReference type="PANTHER" id="PTHR10722">
    <property type="entry name" value="60S RIBOSOMAL PROTEIN L19"/>
    <property type="match status" value="1"/>
</dbReference>
<dbReference type="GO" id="GO:0003723">
    <property type="term" value="F:RNA binding"/>
    <property type="evidence" value="ECO:0007669"/>
    <property type="project" value="InterPro"/>
</dbReference>
<protein>
    <submittedName>
        <fullName evidence="2">60S ribosomal protein L19</fullName>
    </submittedName>
</protein>
<keyword evidence="2" id="KW-0687">Ribonucleoprotein</keyword>
<evidence type="ECO:0000313" key="3">
    <source>
        <dbReference type="Proteomes" id="UP000052978"/>
    </source>
</evidence>
<dbReference type="SUPFAM" id="SSF48140">
    <property type="entry name" value="Ribosomal protein L19 (L19e)"/>
    <property type="match status" value="1"/>
</dbReference>
<dbReference type="GO" id="GO:0003735">
    <property type="term" value="F:structural constituent of ribosome"/>
    <property type="evidence" value="ECO:0007669"/>
    <property type="project" value="InterPro"/>
</dbReference>
<organism evidence="2 3">
    <name type="scientific">Myotis brandtii</name>
    <name type="common">Brandt's bat</name>
    <dbReference type="NCBI Taxonomy" id="109478"/>
    <lineage>
        <taxon>Eukaryota</taxon>
        <taxon>Metazoa</taxon>
        <taxon>Chordata</taxon>
        <taxon>Craniata</taxon>
        <taxon>Vertebrata</taxon>
        <taxon>Euteleostomi</taxon>
        <taxon>Mammalia</taxon>
        <taxon>Eutheria</taxon>
        <taxon>Laurasiatheria</taxon>
        <taxon>Chiroptera</taxon>
        <taxon>Yangochiroptera</taxon>
        <taxon>Vespertilionidae</taxon>
        <taxon>Myotis</taxon>
    </lineage>
</organism>
<dbReference type="InterPro" id="IPR035970">
    <property type="entry name" value="60S_ribosomal_eL19_sf"/>
</dbReference>
<evidence type="ECO:0000313" key="2">
    <source>
        <dbReference type="EMBL" id="EPQ14562.1"/>
    </source>
</evidence>
<keyword evidence="2" id="KW-0689">Ribosomal protein</keyword>
<dbReference type="GO" id="GO:0006412">
    <property type="term" value="P:translation"/>
    <property type="evidence" value="ECO:0007669"/>
    <property type="project" value="InterPro"/>
</dbReference>
<keyword evidence="3" id="KW-1185">Reference proteome</keyword>
<dbReference type="Proteomes" id="UP000052978">
    <property type="component" value="Unassembled WGS sequence"/>
</dbReference>
<proteinExistence type="predicted"/>
<dbReference type="InterPro" id="IPR057260">
    <property type="entry name" value="Ribosomal_L19e_C"/>
</dbReference>
<gene>
    <name evidence="2" type="ORF">D623_10026421</name>
</gene>
<evidence type="ECO:0000259" key="1">
    <source>
        <dbReference type="SMART" id="SM01416"/>
    </source>
</evidence>
<sequence length="102" mass="12283">MGIDERKGTANARMPERVTWMRRVRILHWLLRRYCEPRKIDHHMYQSLYLKVKGSVFKKEWFLMGHIHKLKADKAHKKLLATLCQAQRKHKSKTKFAQNSLV</sequence>
<dbReference type="SMART" id="SM01416">
    <property type="entry name" value="Ribosomal_L19e"/>
    <property type="match status" value="1"/>
</dbReference>
<dbReference type="InterPro" id="IPR039547">
    <property type="entry name" value="Ribosomal_eL19"/>
</dbReference>